<dbReference type="PROSITE" id="PS50977">
    <property type="entry name" value="HTH_TETR_2"/>
    <property type="match status" value="1"/>
</dbReference>
<keyword evidence="3" id="KW-0804">Transcription</keyword>
<name>A0A3A1U183_9MICO</name>
<dbReference type="Gene3D" id="1.10.357.10">
    <property type="entry name" value="Tetracycline Repressor, domain 2"/>
    <property type="match status" value="1"/>
</dbReference>
<sequence>MPEDLSLIERKRRQARRRIVAAADELFAARGFDAVSVNDIAERAEVGRTTFFRHFGDKQEVVFAREQELLDLIAAERVEPAAAGLGTLLDAVRALEPVLLRLLDRMTADLAGYRRHLQLIEQHAELAARDAVKMQGVALRLRDLLTAQDCPDGTATLAAEIAMACYWTARRTAPDPADLVGATRRALRQVLEPGTAG</sequence>
<keyword evidence="1" id="KW-0805">Transcription regulation</keyword>
<dbReference type="GO" id="GO:0045892">
    <property type="term" value="P:negative regulation of DNA-templated transcription"/>
    <property type="evidence" value="ECO:0007669"/>
    <property type="project" value="UniProtKB-ARBA"/>
</dbReference>
<evidence type="ECO:0000256" key="3">
    <source>
        <dbReference type="ARBA" id="ARBA00023163"/>
    </source>
</evidence>
<keyword evidence="7" id="KW-1185">Reference proteome</keyword>
<evidence type="ECO:0000313" key="7">
    <source>
        <dbReference type="Proteomes" id="UP000265742"/>
    </source>
</evidence>
<evidence type="ECO:0000256" key="2">
    <source>
        <dbReference type="ARBA" id="ARBA00023125"/>
    </source>
</evidence>
<dbReference type="PROSITE" id="PS01081">
    <property type="entry name" value="HTH_TETR_1"/>
    <property type="match status" value="1"/>
</dbReference>
<comment type="caution">
    <text evidence="6">The sequence shown here is derived from an EMBL/GenBank/DDBJ whole genome shotgun (WGS) entry which is preliminary data.</text>
</comment>
<dbReference type="Pfam" id="PF00440">
    <property type="entry name" value="TetR_N"/>
    <property type="match status" value="1"/>
</dbReference>
<feature type="DNA-binding region" description="H-T-H motif" evidence="4">
    <location>
        <begin position="36"/>
        <end position="55"/>
    </location>
</feature>
<dbReference type="OrthoDB" id="3235020at2"/>
<evidence type="ECO:0000259" key="5">
    <source>
        <dbReference type="PROSITE" id="PS50977"/>
    </source>
</evidence>
<protein>
    <submittedName>
        <fullName evidence="6">TetR/AcrR family transcriptional regulator</fullName>
    </submittedName>
</protein>
<dbReference type="InterPro" id="IPR050109">
    <property type="entry name" value="HTH-type_TetR-like_transc_reg"/>
</dbReference>
<dbReference type="Proteomes" id="UP000265742">
    <property type="component" value="Unassembled WGS sequence"/>
</dbReference>
<accession>A0A3A1U183</accession>
<dbReference type="InterPro" id="IPR001647">
    <property type="entry name" value="HTH_TetR"/>
</dbReference>
<evidence type="ECO:0000313" key="6">
    <source>
        <dbReference type="EMBL" id="RIX30222.1"/>
    </source>
</evidence>
<organism evidence="6 7">
    <name type="scientific">Amnibacterium setariae</name>
    <dbReference type="NCBI Taxonomy" id="2306585"/>
    <lineage>
        <taxon>Bacteria</taxon>
        <taxon>Bacillati</taxon>
        <taxon>Actinomycetota</taxon>
        <taxon>Actinomycetes</taxon>
        <taxon>Micrococcales</taxon>
        <taxon>Microbacteriaceae</taxon>
        <taxon>Amnibacterium</taxon>
    </lineage>
</organism>
<dbReference type="EMBL" id="QXTG01000001">
    <property type="protein sequence ID" value="RIX30222.1"/>
    <property type="molecule type" value="Genomic_DNA"/>
</dbReference>
<evidence type="ECO:0000256" key="4">
    <source>
        <dbReference type="PROSITE-ProRule" id="PRU00335"/>
    </source>
</evidence>
<evidence type="ECO:0000256" key="1">
    <source>
        <dbReference type="ARBA" id="ARBA00023015"/>
    </source>
</evidence>
<dbReference type="RefSeq" id="WP_119480585.1">
    <property type="nucleotide sequence ID" value="NZ_QXTG01000001.1"/>
</dbReference>
<feature type="domain" description="HTH tetR-type" evidence="5">
    <location>
        <begin position="13"/>
        <end position="73"/>
    </location>
</feature>
<dbReference type="PANTHER" id="PTHR30055:SF234">
    <property type="entry name" value="HTH-TYPE TRANSCRIPTIONAL REGULATOR BETI"/>
    <property type="match status" value="1"/>
</dbReference>
<dbReference type="SUPFAM" id="SSF46689">
    <property type="entry name" value="Homeodomain-like"/>
    <property type="match status" value="1"/>
</dbReference>
<proteinExistence type="predicted"/>
<dbReference type="InterPro" id="IPR009057">
    <property type="entry name" value="Homeodomain-like_sf"/>
</dbReference>
<dbReference type="PRINTS" id="PR00455">
    <property type="entry name" value="HTHTETR"/>
</dbReference>
<keyword evidence="2 4" id="KW-0238">DNA-binding</keyword>
<dbReference type="FunFam" id="1.10.10.60:FF:000141">
    <property type="entry name" value="TetR family transcriptional regulator"/>
    <property type="match status" value="1"/>
</dbReference>
<dbReference type="AlphaFoldDB" id="A0A3A1U183"/>
<dbReference type="GO" id="GO:0003700">
    <property type="term" value="F:DNA-binding transcription factor activity"/>
    <property type="evidence" value="ECO:0007669"/>
    <property type="project" value="TreeGrafter"/>
</dbReference>
<gene>
    <name evidence="6" type="ORF">D1781_01885</name>
</gene>
<reference evidence="7" key="1">
    <citation type="submission" date="2018-09" db="EMBL/GenBank/DDBJ databases">
        <authorList>
            <person name="Kim I."/>
        </authorList>
    </citation>
    <scope>NUCLEOTIDE SEQUENCE [LARGE SCALE GENOMIC DNA]</scope>
    <source>
        <strain evidence="7">DD4a</strain>
    </source>
</reference>
<dbReference type="InterPro" id="IPR023772">
    <property type="entry name" value="DNA-bd_HTH_TetR-type_CS"/>
</dbReference>
<dbReference type="GO" id="GO:0000976">
    <property type="term" value="F:transcription cis-regulatory region binding"/>
    <property type="evidence" value="ECO:0007669"/>
    <property type="project" value="TreeGrafter"/>
</dbReference>
<dbReference type="PANTHER" id="PTHR30055">
    <property type="entry name" value="HTH-TYPE TRANSCRIPTIONAL REGULATOR RUTR"/>
    <property type="match status" value="1"/>
</dbReference>